<accession>A0A854WSR5</accession>
<proteinExistence type="predicted"/>
<keyword evidence="1" id="KW-1133">Transmembrane helix</keyword>
<dbReference type="AlphaFoldDB" id="A0A854WSR5"/>
<protein>
    <submittedName>
        <fullName evidence="3">Uncharacterized protein</fullName>
    </submittedName>
</protein>
<dbReference type="RefSeq" id="WP_096633243.1">
    <property type="nucleotide sequence ID" value="NZ_JARQAT010000005.1"/>
</dbReference>
<comment type="caution">
    <text evidence="3">The sequence shown here is derived from an EMBL/GenBank/DDBJ whole genome shotgun (WGS) entry which is preliminary data.</text>
</comment>
<name>A0A854WSR5_9STRE</name>
<keyword evidence="1" id="KW-0812">Transmembrane</keyword>
<dbReference type="EMBL" id="NSGR01000004">
    <property type="protein sequence ID" value="PCH13897.1"/>
    <property type="molecule type" value="Genomic_DNA"/>
</dbReference>
<evidence type="ECO:0000256" key="1">
    <source>
        <dbReference type="SAM" id="Phobius"/>
    </source>
</evidence>
<reference evidence="3 4" key="1">
    <citation type="submission" date="2016-06" db="EMBL/GenBank/DDBJ databases">
        <authorList>
            <person name="Haines A.N."/>
            <person name="Council K.R."/>
        </authorList>
    </citation>
    <scope>NUCLEOTIDE SEQUENCE [LARGE SCALE GENOMIC DNA]</scope>
    <source>
        <strain evidence="3 4">SP158-29</strain>
    </source>
</reference>
<organism evidence="3 4">
    <name type="scientific">Streptococcus parauberis</name>
    <dbReference type="NCBI Taxonomy" id="1348"/>
    <lineage>
        <taxon>Bacteria</taxon>
        <taxon>Bacillati</taxon>
        <taxon>Bacillota</taxon>
        <taxon>Bacilli</taxon>
        <taxon>Lactobacillales</taxon>
        <taxon>Streptococcaceae</taxon>
        <taxon>Streptococcus</taxon>
    </lineage>
</organism>
<evidence type="ECO:0000313" key="4">
    <source>
        <dbReference type="Proteomes" id="UP000217465"/>
    </source>
</evidence>
<evidence type="ECO:0000313" key="3">
    <source>
        <dbReference type="EMBL" id="PCH14163.1"/>
    </source>
</evidence>
<gene>
    <name evidence="3" type="ORF">A9Y57_00166</name>
    <name evidence="2" type="ORF">A9Y57_00532</name>
</gene>
<dbReference type="EMBL" id="NSGR01000003">
    <property type="protein sequence ID" value="PCH14163.1"/>
    <property type="molecule type" value="Genomic_DNA"/>
</dbReference>
<sequence>MTVDQAERIATSQAVWAILFIILFGLVIGYLMKMSEHREKKLLEFYDKSKNESNIREERLLNHLEETTNKLGDISNIVENVQGEMVRMNARLENIERK</sequence>
<dbReference type="Proteomes" id="UP000217465">
    <property type="component" value="Unassembled WGS sequence"/>
</dbReference>
<keyword evidence="1" id="KW-0472">Membrane</keyword>
<feature type="transmembrane region" description="Helical" evidence="1">
    <location>
        <begin position="14"/>
        <end position="32"/>
    </location>
</feature>
<evidence type="ECO:0000313" key="2">
    <source>
        <dbReference type="EMBL" id="PCH13897.1"/>
    </source>
</evidence>